<sequence>MSFQDQVVIVTGAANGIGKGVALAYAEKGAKVVLADMDEEKGAQLVQEITNKQGTALFVQTDVRKEEDIVSLMKETAAKYGKINVLINNAGVSRWKSPYELTLEEWDDIINTNLRSVFLASREAAKYMRNNESGGSIVNMASTRAFMSEKDTEAYAATKGGISALTHALAISLGDDSIRVNAISPGWIETSHYDELRHIDHTQHPSGRVGKPSDIARACLYFTHPENDFVTGENLIIDGGMTRKMIYEH</sequence>
<evidence type="ECO:0000256" key="1">
    <source>
        <dbReference type="ARBA" id="ARBA00006484"/>
    </source>
</evidence>
<dbReference type="SUPFAM" id="SSF51735">
    <property type="entry name" value="NAD(P)-binding Rossmann-fold domains"/>
    <property type="match status" value="1"/>
</dbReference>
<keyword evidence="7" id="KW-1185">Reference proteome</keyword>
<dbReference type="InterPro" id="IPR036291">
    <property type="entry name" value="NAD(P)-bd_dom_sf"/>
</dbReference>
<dbReference type="Proteomes" id="UP000037558">
    <property type="component" value="Unassembled WGS sequence"/>
</dbReference>
<evidence type="ECO:0000256" key="2">
    <source>
        <dbReference type="ARBA" id="ARBA00023002"/>
    </source>
</evidence>
<comment type="caution">
    <text evidence="6">The sequence shown here is derived from an EMBL/GenBank/DDBJ whole genome shotgun (WGS) entry which is preliminary data.</text>
</comment>
<dbReference type="RefSeq" id="WP_053400499.1">
    <property type="nucleotide sequence ID" value="NZ_JAUKEN010000001.1"/>
</dbReference>
<dbReference type="GO" id="GO:0047936">
    <property type="term" value="F:glucose 1-dehydrogenase [NAD(P)+] activity"/>
    <property type="evidence" value="ECO:0007669"/>
    <property type="project" value="UniProtKB-EC"/>
</dbReference>
<keyword evidence="2" id="KW-0560">Oxidoreductase</keyword>
<comment type="catalytic activity">
    <reaction evidence="5">
        <text>D-glucose + NAD(+) = D-glucono-1,5-lactone + NADH + H(+)</text>
        <dbReference type="Rhea" id="RHEA:14293"/>
        <dbReference type="ChEBI" id="CHEBI:4167"/>
        <dbReference type="ChEBI" id="CHEBI:15378"/>
        <dbReference type="ChEBI" id="CHEBI:16217"/>
        <dbReference type="ChEBI" id="CHEBI:57540"/>
        <dbReference type="ChEBI" id="CHEBI:57945"/>
        <dbReference type="EC" id="1.1.1.47"/>
    </reaction>
</comment>
<protein>
    <recommendedName>
        <fullName evidence="3">glucose 1-dehydrogenase [NAD(P)(+)]</fullName>
        <ecNumber evidence="3">1.1.1.47</ecNumber>
    </recommendedName>
</protein>
<dbReference type="FunFam" id="3.40.50.720:FF:000084">
    <property type="entry name" value="Short-chain dehydrogenase reductase"/>
    <property type="match status" value="1"/>
</dbReference>
<dbReference type="EC" id="1.1.1.47" evidence="3"/>
<dbReference type="NCBIfam" id="NF005559">
    <property type="entry name" value="PRK07231.1"/>
    <property type="match status" value="1"/>
</dbReference>
<name>A0A0M0L923_9BACI</name>
<proteinExistence type="inferred from homology"/>
<dbReference type="InterPro" id="IPR002347">
    <property type="entry name" value="SDR_fam"/>
</dbReference>
<dbReference type="AlphaFoldDB" id="A0A0M0L923"/>
<dbReference type="PROSITE" id="PS00061">
    <property type="entry name" value="ADH_SHORT"/>
    <property type="match status" value="1"/>
</dbReference>
<evidence type="ECO:0000256" key="4">
    <source>
        <dbReference type="ARBA" id="ARBA00047555"/>
    </source>
</evidence>
<dbReference type="Pfam" id="PF13561">
    <property type="entry name" value="adh_short_C2"/>
    <property type="match status" value="1"/>
</dbReference>
<evidence type="ECO:0000256" key="5">
    <source>
        <dbReference type="ARBA" id="ARBA00048831"/>
    </source>
</evidence>
<comment type="catalytic activity">
    <reaction evidence="4">
        <text>D-glucose + NADP(+) = D-glucono-1,5-lactone + NADPH + H(+)</text>
        <dbReference type="Rhea" id="RHEA:14405"/>
        <dbReference type="ChEBI" id="CHEBI:4167"/>
        <dbReference type="ChEBI" id="CHEBI:15378"/>
        <dbReference type="ChEBI" id="CHEBI:16217"/>
        <dbReference type="ChEBI" id="CHEBI:57783"/>
        <dbReference type="ChEBI" id="CHEBI:58349"/>
        <dbReference type="EC" id="1.1.1.47"/>
    </reaction>
</comment>
<dbReference type="PRINTS" id="PR00081">
    <property type="entry name" value="GDHRDH"/>
</dbReference>
<dbReference type="PATRIC" id="fig|284581.3.peg.4600"/>
<dbReference type="PANTHER" id="PTHR24321">
    <property type="entry name" value="DEHYDROGENASES, SHORT CHAIN"/>
    <property type="match status" value="1"/>
</dbReference>
<comment type="similarity">
    <text evidence="1">Belongs to the short-chain dehydrogenases/reductases (SDR) family.</text>
</comment>
<dbReference type="InterPro" id="IPR020904">
    <property type="entry name" value="Sc_DH/Rdtase_CS"/>
</dbReference>
<dbReference type="OrthoDB" id="9803333at2"/>
<dbReference type="PRINTS" id="PR00080">
    <property type="entry name" value="SDRFAMILY"/>
</dbReference>
<evidence type="ECO:0000313" key="6">
    <source>
        <dbReference type="EMBL" id="KOO47591.1"/>
    </source>
</evidence>
<gene>
    <name evidence="6" type="ORF">AMD01_06005</name>
</gene>
<dbReference type="Gene3D" id="3.40.50.720">
    <property type="entry name" value="NAD(P)-binding Rossmann-like Domain"/>
    <property type="match status" value="1"/>
</dbReference>
<evidence type="ECO:0000256" key="3">
    <source>
        <dbReference type="ARBA" id="ARBA00024389"/>
    </source>
</evidence>
<dbReference type="EMBL" id="LILC01000007">
    <property type="protein sequence ID" value="KOO47591.1"/>
    <property type="molecule type" value="Genomic_DNA"/>
</dbReference>
<accession>A0A0M0L923</accession>
<dbReference type="PANTHER" id="PTHR24321:SF8">
    <property type="entry name" value="ESTRADIOL 17-BETA-DEHYDROGENASE 8-RELATED"/>
    <property type="match status" value="1"/>
</dbReference>
<reference evidence="7" key="1">
    <citation type="submission" date="2015-08" db="EMBL/GenBank/DDBJ databases">
        <title>Fjat-14210 dsm16467.</title>
        <authorList>
            <person name="Liu B."/>
            <person name="Wang J."/>
            <person name="Zhu Y."/>
            <person name="Liu G."/>
            <person name="Chen Q."/>
            <person name="Chen Z."/>
            <person name="Lan J."/>
            <person name="Che J."/>
            <person name="Ge C."/>
            <person name="Shi H."/>
            <person name="Pan Z."/>
            <person name="Liu X."/>
        </authorList>
    </citation>
    <scope>NUCLEOTIDE SEQUENCE [LARGE SCALE GENOMIC DNA]</scope>
    <source>
        <strain evidence="7">DSM 16467</strain>
    </source>
</reference>
<organism evidence="6 7">
    <name type="scientific">Priestia koreensis</name>
    <dbReference type="NCBI Taxonomy" id="284581"/>
    <lineage>
        <taxon>Bacteria</taxon>
        <taxon>Bacillati</taxon>
        <taxon>Bacillota</taxon>
        <taxon>Bacilli</taxon>
        <taxon>Bacillales</taxon>
        <taxon>Bacillaceae</taxon>
        <taxon>Priestia</taxon>
    </lineage>
</organism>
<evidence type="ECO:0000313" key="7">
    <source>
        <dbReference type="Proteomes" id="UP000037558"/>
    </source>
</evidence>
<dbReference type="GO" id="GO:0008206">
    <property type="term" value="P:bile acid metabolic process"/>
    <property type="evidence" value="ECO:0007669"/>
    <property type="project" value="UniProtKB-ARBA"/>
</dbReference>
<dbReference type="STRING" id="284581.AMD01_06005"/>